<comment type="cofactor">
    <cofactor evidence="1 8">
        <name>heme</name>
        <dbReference type="ChEBI" id="CHEBI:30413"/>
    </cofactor>
</comment>
<dbReference type="PRINTS" id="PR00463">
    <property type="entry name" value="EP450I"/>
</dbReference>
<comment type="similarity">
    <text evidence="3">Belongs to the cytochrome P450 family.</text>
</comment>
<sequence length="488" mass="54032">MVLIQFGTVALATVLYRISPLHPLARFPGPFMWKVTSLKLAQMVWSGKRHIVIIDMHKKYGTVVRTGPNTLSFNSHAAVSPIYSSAVAFNKSNAYIPGKMHGTGLFFIQDRDEHSVRRRHWAPAFKPAAVASYKPVIERRVNQMVDCIAERQTSEGVSLSDVFAHWSYDVMGDLTFGGSSEIEMMKLGDTGNYVESGQLATAVFETLGEVPSLFDLLWYLPVTKTIGLLENFAAGLLERRLNDTAASDKDLTALLARITQMGTRSDSKVELTKEDLRIESLFAIQAGSDTTSGVLTFAFYHLLKHKSAYERLQAELDDAFPNPTDSLDVEILSKLPYLNAVVDESCRLGTPFPGLPRVVPDGGAMVDGEFIPGGTIIAVNPWAQMQSEDNFYPDPEIFRPERWLPGGLGPNSRASKSAILSFSVGPFSCLGKPLALQELRQVISKLLLTYDLKYAPSFDSAKFEEGTHNMRTTIFNYPLSVVAIPRRR</sequence>
<dbReference type="OrthoDB" id="6692864at2759"/>
<dbReference type="PANTHER" id="PTHR24305:SF187">
    <property type="entry name" value="P450, PUTATIVE (EUROFUNG)-RELATED"/>
    <property type="match status" value="1"/>
</dbReference>
<feature type="binding site" description="axial binding residue" evidence="8">
    <location>
        <position position="429"/>
    </location>
    <ligand>
        <name>heme</name>
        <dbReference type="ChEBI" id="CHEBI:30413"/>
    </ligand>
    <ligandPart>
        <name>Fe</name>
        <dbReference type="ChEBI" id="CHEBI:18248"/>
    </ligandPart>
</feature>
<accession>A0A8E2AS82</accession>
<keyword evidence="10" id="KW-1185">Reference proteome</keyword>
<gene>
    <name evidence="9" type="ORF">OBBRIDRAFT_734610</name>
</gene>
<dbReference type="InterPro" id="IPR002401">
    <property type="entry name" value="Cyt_P450_E_grp-I"/>
</dbReference>
<dbReference type="InterPro" id="IPR036396">
    <property type="entry name" value="Cyt_P450_sf"/>
</dbReference>
<dbReference type="SUPFAM" id="SSF48264">
    <property type="entry name" value="Cytochrome P450"/>
    <property type="match status" value="1"/>
</dbReference>
<evidence type="ECO:0000256" key="4">
    <source>
        <dbReference type="ARBA" id="ARBA00022723"/>
    </source>
</evidence>
<evidence type="ECO:0000256" key="3">
    <source>
        <dbReference type="ARBA" id="ARBA00010617"/>
    </source>
</evidence>
<dbReference type="PANTHER" id="PTHR24305">
    <property type="entry name" value="CYTOCHROME P450"/>
    <property type="match status" value="1"/>
</dbReference>
<dbReference type="AlphaFoldDB" id="A0A8E2AS82"/>
<dbReference type="GO" id="GO:0005506">
    <property type="term" value="F:iron ion binding"/>
    <property type="evidence" value="ECO:0007669"/>
    <property type="project" value="InterPro"/>
</dbReference>
<keyword evidence="4 8" id="KW-0479">Metal-binding</keyword>
<proteinExistence type="inferred from homology"/>
<dbReference type="GO" id="GO:0004497">
    <property type="term" value="F:monooxygenase activity"/>
    <property type="evidence" value="ECO:0007669"/>
    <property type="project" value="UniProtKB-KW"/>
</dbReference>
<evidence type="ECO:0000256" key="6">
    <source>
        <dbReference type="ARBA" id="ARBA00023004"/>
    </source>
</evidence>
<evidence type="ECO:0000313" key="9">
    <source>
        <dbReference type="EMBL" id="OCH88354.1"/>
    </source>
</evidence>
<dbReference type="PRINTS" id="PR00385">
    <property type="entry name" value="P450"/>
</dbReference>
<dbReference type="InterPro" id="IPR050121">
    <property type="entry name" value="Cytochrome_P450_monoxygenase"/>
</dbReference>
<evidence type="ECO:0000256" key="2">
    <source>
        <dbReference type="ARBA" id="ARBA00005179"/>
    </source>
</evidence>
<keyword evidence="8" id="KW-0349">Heme</keyword>
<dbReference type="GO" id="GO:0020037">
    <property type="term" value="F:heme binding"/>
    <property type="evidence" value="ECO:0007669"/>
    <property type="project" value="InterPro"/>
</dbReference>
<dbReference type="InterPro" id="IPR001128">
    <property type="entry name" value="Cyt_P450"/>
</dbReference>
<keyword evidence="5" id="KW-0560">Oxidoreductase</keyword>
<reference evidence="9 10" key="1">
    <citation type="submission" date="2016-07" db="EMBL/GenBank/DDBJ databases">
        <title>Draft genome of the white-rot fungus Obba rivulosa 3A-2.</title>
        <authorList>
            <consortium name="DOE Joint Genome Institute"/>
            <person name="Miettinen O."/>
            <person name="Riley R."/>
            <person name="Acob R."/>
            <person name="Barry K."/>
            <person name="Cullen D."/>
            <person name="De Vries R."/>
            <person name="Hainaut M."/>
            <person name="Hatakka A."/>
            <person name="Henrissat B."/>
            <person name="Hilden K."/>
            <person name="Kuo R."/>
            <person name="Labutti K."/>
            <person name="Lipzen A."/>
            <person name="Makela M.R."/>
            <person name="Sandor L."/>
            <person name="Spatafora J.W."/>
            <person name="Grigoriev I.V."/>
            <person name="Hibbett D.S."/>
        </authorList>
    </citation>
    <scope>NUCLEOTIDE SEQUENCE [LARGE SCALE GENOMIC DNA]</scope>
    <source>
        <strain evidence="9 10">3A-2</strain>
    </source>
</reference>
<dbReference type="Gene3D" id="1.10.630.10">
    <property type="entry name" value="Cytochrome P450"/>
    <property type="match status" value="1"/>
</dbReference>
<evidence type="ECO:0000256" key="5">
    <source>
        <dbReference type="ARBA" id="ARBA00023002"/>
    </source>
</evidence>
<keyword evidence="7" id="KW-0503">Monooxygenase</keyword>
<evidence type="ECO:0000256" key="1">
    <source>
        <dbReference type="ARBA" id="ARBA00001971"/>
    </source>
</evidence>
<evidence type="ECO:0000256" key="8">
    <source>
        <dbReference type="PIRSR" id="PIRSR602401-1"/>
    </source>
</evidence>
<name>A0A8E2AS82_9APHY</name>
<comment type="pathway">
    <text evidence="2">Secondary metabolite biosynthesis.</text>
</comment>
<dbReference type="Pfam" id="PF00067">
    <property type="entry name" value="p450"/>
    <property type="match status" value="1"/>
</dbReference>
<organism evidence="9 10">
    <name type="scientific">Obba rivulosa</name>
    <dbReference type="NCBI Taxonomy" id="1052685"/>
    <lineage>
        <taxon>Eukaryota</taxon>
        <taxon>Fungi</taxon>
        <taxon>Dikarya</taxon>
        <taxon>Basidiomycota</taxon>
        <taxon>Agaricomycotina</taxon>
        <taxon>Agaricomycetes</taxon>
        <taxon>Polyporales</taxon>
        <taxon>Gelatoporiaceae</taxon>
        <taxon>Obba</taxon>
    </lineage>
</organism>
<protein>
    <submittedName>
        <fullName evidence="9">Cytochrome P450</fullName>
    </submittedName>
</protein>
<evidence type="ECO:0000256" key="7">
    <source>
        <dbReference type="ARBA" id="ARBA00023033"/>
    </source>
</evidence>
<keyword evidence="6 8" id="KW-0408">Iron</keyword>
<evidence type="ECO:0000313" key="10">
    <source>
        <dbReference type="Proteomes" id="UP000250043"/>
    </source>
</evidence>
<dbReference type="EMBL" id="KV722455">
    <property type="protein sequence ID" value="OCH88354.1"/>
    <property type="molecule type" value="Genomic_DNA"/>
</dbReference>
<dbReference type="GO" id="GO:0016705">
    <property type="term" value="F:oxidoreductase activity, acting on paired donors, with incorporation or reduction of molecular oxygen"/>
    <property type="evidence" value="ECO:0007669"/>
    <property type="project" value="InterPro"/>
</dbReference>
<dbReference type="Proteomes" id="UP000250043">
    <property type="component" value="Unassembled WGS sequence"/>
</dbReference>